<dbReference type="InterPro" id="IPR000515">
    <property type="entry name" value="MetI-like"/>
</dbReference>
<organism evidence="11 12">
    <name type="scientific">Bifidobacterium aemilianum</name>
    <dbReference type="NCBI Taxonomy" id="2493120"/>
    <lineage>
        <taxon>Bacteria</taxon>
        <taxon>Bacillati</taxon>
        <taxon>Actinomycetota</taxon>
        <taxon>Actinomycetes</taxon>
        <taxon>Bifidobacteriales</taxon>
        <taxon>Bifidobacteriaceae</taxon>
        <taxon>Bifidobacterium</taxon>
    </lineage>
</organism>
<dbReference type="InterPro" id="IPR035906">
    <property type="entry name" value="MetI-like_sf"/>
</dbReference>
<keyword evidence="5" id="KW-0029">Amino-acid transport</keyword>
<dbReference type="InterPro" id="IPR043429">
    <property type="entry name" value="ArtM/GltK/GlnP/TcyL/YhdX-like"/>
</dbReference>
<keyword evidence="12" id="KW-1185">Reference proteome</keyword>
<evidence type="ECO:0000256" key="4">
    <source>
        <dbReference type="ARBA" id="ARBA00022692"/>
    </source>
</evidence>
<comment type="subcellular location">
    <subcellularLocation>
        <location evidence="1 8">Cell membrane</location>
        <topology evidence="1 8">Multi-pass membrane protein</topology>
    </subcellularLocation>
</comment>
<feature type="transmembrane region" description="Helical" evidence="8">
    <location>
        <begin position="152"/>
        <end position="169"/>
    </location>
</feature>
<dbReference type="EMBL" id="PDCG01000002">
    <property type="protein sequence ID" value="RBP98252.1"/>
    <property type="molecule type" value="Genomic_DNA"/>
</dbReference>
<dbReference type="AlphaFoldDB" id="A0A366KAI2"/>
<keyword evidence="7 8" id="KW-0472">Membrane</keyword>
<evidence type="ECO:0000256" key="5">
    <source>
        <dbReference type="ARBA" id="ARBA00022970"/>
    </source>
</evidence>
<feature type="transmembrane region" description="Helical" evidence="8">
    <location>
        <begin position="68"/>
        <end position="91"/>
    </location>
</feature>
<dbReference type="InterPro" id="IPR010065">
    <property type="entry name" value="AA_ABC_transptr_permease_3TM"/>
</dbReference>
<feature type="region of interest" description="Disordered" evidence="9">
    <location>
        <begin position="294"/>
        <end position="313"/>
    </location>
</feature>
<dbReference type="Pfam" id="PF00528">
    <property type="entry name" value="BPD_transp_1"/>
    <property type="match status" value="1"/>
</dbReference>
<dbReference type="PANTHER" id="PTHR30614">
    <property type="entry name" value="MEMBRANE COMPONENT OF AMINO ACID ABC TRANSPORTER"/>
    <property type="match status" value="1"/>
</dbReference>
<feature type="domain" description="ABC transmembrane type-1" evidence="10">
    <location>
        <begin position="68"/>
        <end position="280"/>
    </location>
</feature>
<dbReference type="PROSITE" id="PS50928">
    <property type="entry name" value="ABC_TM1"/>
    <property type="match status" value="1"/>
</dbReference>
<dbReference type="PANTHER" id="PTHR30614:SF0">
    <property type="entry name" value="L-CYSTINE TRANSPORT SYSTEM PERMEASE PROTEIN TCYL"/>
    <property type="match status" value="1"/>
</dbReference>
<protein>
    <submittedName>
        <fullName evidence="11">ABC transporter permease</fullName>
    </submittedName>
</protein>
<proteinExistence type="inferred from homology"/>
<dbReference type="Proteomes" id="UP000252530">
    <property type="component" value="Unassembled WGS sequence"/>
</dbReference>
<evidence type="ECO:0000256" key="7">
    <source>
        <dbReference type="ARBA" id="ARBA00023136"/>
    </source>
</evidence>
<feature type="transmembrane region" description="Helical" evidence="8">
    <location>
        <begin position="25"/>
        <end position="45"/>
    </location>
</feature>
<dbReference type="Gene3D" id="1.10.3720.10">
    <property type="entry name" value="MetI-like"/>
    <property type="match status" value="1"/>
</dbReference>
<dbReference type="OrthoDB" id="92598at2"/>
<keyword evidence="4 8" id="KW-0812">Transmembrane</keyword>
<keyword evidence="2 8" id="KW-0813">Transport</keyword>
<feature type="transmembrane region" description="Helical" evidence="8">
    <location>
        <begin position="259"/>
        <end position="279"/>
    </location>
</feature>
<evidence type="ECO:0000256" key="9">
    <source>
        <dbReference type="SAM" id="MobiDB-lite"/>
    </source>
</evidence>
<keyword evidence="6 8" id="KW-1133">Transmembrane helix</keyword>
<evidence type="ECO:0000256" key="6">
    <source>
        <dbReference type="ARBA" id="ARBA00022989"/>
    </source>
</evidence>
<dbReference type="GO" id="GO:0043190">
    <property type="term" value="C:ATP-binding cassette (ABC) transporter complex"/>
    <property type="evidence" value="ECO:0007669"/>
    <property type="project" value="InterPro"/>
</dbReference>
<dbReference type="RefSeq" id="WP_113859936.1">
    <property type="nucleotide sequence ID" value="NZ_PDCG01000002.1"/>
</dbReference>
<evidence type="ECO:0000256" key="8">
    <source>
        <dbReference type="RuleBase" id="RU363032"/>
    </source>
</evidence>
<gene>
    <name evidence="11" type="ORF">CRD60_03760</name>
</gene>
<dbReference type="GO" id="GO:0006865">
    <property type="term" value="P:amino acid transport"/>
    <property type="evidence" value="ECO:0007669"/>
    <property type="project" value="UniProtKB-KW"/>
</dbReference>
<sequence length="330" mass="36406">MAGSQQQDDVEIPGRIKALPVRRPGSLVAGIIVAILALILVRGMVTNEKLDWPTVWKYLFNEHLLDGIGWTILLTVSSMVIAIALAVLLAVMRKSINPVLRWVSWFYIWFFRGTPVYTQLVFWGLFAVLIPRISLGIPFTDIHIWQMDTTQLNKLIAPGFLAAMIGLALNEAAYLAEIVRAGLEAVDPGQAEAAQALGMSHPMIMRRIILPQTMRIIVPPTGNEIISMLKTTSLVQAVPFTLELQFASNAIASRIYKPIPLLIVACFWYLLITTVLMIIQARVEKHFGKGFDQRQAKAGPGEGKSSDGSCTTAAKDQEKVKDLTFLGLNA</sequence>
<evidence type="ECO:0000313" key="12">
    <source>
        <dbReference type="Proteomes" id="UP000252530"/>
    </source>
</evidence>
<dbReference type="SUPFAM" id="SSF161098">
    <property type="entry name" value="MetI-like"/>
    <property type="match status" value="1"/>
</dbReference>
<evidence type="ECO:0000256" key="1">
    <source>
        <dbReference type="ARBA" id="ARBA00004651"/>
    </source>
</evidence>
<dbReference type="NCBIfam" id="TIGR01726">
    <property type="entry name" value="HEQRo_perm_3TM"/>
    <property type="match status" value="1"/>
</dbReference>
<comment type="caution">
    <text evidence="11">The sequence shown here is derived from an EMBL/GenBank/DDBJ whole genome shotgun (WGS) entry which is preliminary data.</text>
</comment>
<evidence type="ECO:0000256" key="2">
    <source>
        <dbReference type="ARBA" id="ARBA00022448"/>
    </source>
</evidence>
<comment type="similarity">
    <text evidence="8">Belongs to the binding-protein-dependent transport system permease family.</text>
</comment>
<dbReference type="GO" id="GO:0022857">
    <property type="term" value="F:transmembrane transporter activity"/>
    <property type="evidence" value="ECO:0007669"/>
    <property type="project" value="InterPro"/>
</dbReference>
<keyword evidence="3" id="KW-1003">Cell membrane</keyword>
<reference evidence="11 12" key="1">
    <citation type="submission" date="2017-10" db="EMBL/GenBank/DDBJ databases">
        <title>Bifidobacterium xylocopum sp. nov. and Bifidobacterium aemilianum sp. nov., from the carpenter bee (Xylocopa violacea) digestive tract.</title>
        <authorList>
            <person name="Alberoni D."/>
            <person name="Baffoni L."/>
            <person name="Di Gioia D."/>
            <person name="Gaggia F."/>
            <person name="Biavati B."/>
        </authorList>
    </citation>
    <scope>NUCLEOTIDE SEQUENCE [LARGE SCALE GENOMIC DNA]</scope>
    <source>
        <strain evidence="11 12">XV10</strain>
    </source>
</reference>
<evidence type="ECO:0000313" key="11">
    <source>
        <dbReference type="EMBL" id="RBP98252.1"/>
    </source>
</evidence>
<accession>A0A366KAI2</accession>
<evidence type="ECO:0000259" key="10">
    <source>
        <dbReference type="PROSITE" id="PS50928"/>
    </source>
</evidence>
<evidence type="ECO:0000256" key="3">
    <source>
        <dbReference type="ARBA" id="ARBA00022475"/>
    </source>
</evidence>
<dbReference type="CDD" id="cd06261">
    <property type="entry name" value="TM_PBP2"/>
    <property type="match status" value="1"/>
</dbReference>
<name>A0A366KAI2_9BIFI</name>